<dbReference type="InterPro" id="IPR032567">
    <property type="entry name" value="RTL1-rel"/>
</dbReference>
<name>A0A5B6X0F7_9ROSI</name>
<feature type="region of interest" description="Disordered" evidence="1">
    <location>
        <begin position="13"/>
        <end position="41"/>
    </location>
</feature>
<dbReference type="OrthoDB" id="1751327at2759"/>
<dbReference type="SUPFAM" id="SSF50630">
    <property type="entry name" value="Acid proteases"/>
    <property type="match status" value="1"/>
</dbReference>
<gene>
    <name evidence="2" type="ORF">EPI10_031513</name>
</gene>
<evidence type="ECO:0000256" key="1">
    <source>
        <dbReference type="SAM" id="MobiDB-lite"/>
    </source>
</evidence>
<protein>
    <submittedName>
        <fullName evidence="2">Gag-Pol polyprotein</fullName>
    </submittedName>
</protein>
<dbReference type="Pfam" id="PF08284">
    <property type="entry name" value="RVP_2"/>
    <property type="match status" value="1"/>
</dbReference>
<feature type="compositionally biased region" description="Low complexity" evidence="1">
    <location>
        <begin position="17"/>
        <end position="32"/>
    </location>
</feature>
<dbReference type="PANTHER" id="PTHR15503">
    <property type="entry name" value="LDOC1 RELATED"/>
    <property type="match status" value="1"/>
</dbReference>
<dbReference type="CDD" id="cd00303">
    <property type="entry name" value="retropepsin_like"/>
    <property type="match status" value="1"/>
</dbReference>
<reference evidence="2" key="1">
    <citation type="submission" date="2019-08" db="EMBL/GenBank/DDBJ databases">
        <authorList>
            <person name="Liu F."/>
        </authorList>
    </citation>
    <scope>NUCLEOTIDE SEQUENCE [LARGE SCALE GENOMIC DNA]</scope>
    <source>
        <strain evidence="2">PA1801</strain>
        <tissue evidence="2">Leaf</tissue>
    </source>
</reference>
<dbReference type="InterPro" id="IPR021109">
    <property type="entry name" value="Peptidase_aspartic_dom_sf"/>
</dbReference>
<dbReference type="Proteomes" id="UP000325315">
    <property type="component" value="Unassembled WGS sequence"/>
</dbReference>
<dbReference type="AlphaFoldDB" id="A0A5B6X0F7"/>
<sequence>MWFTRSFHLRLSRNARPRNTTTRGRPPRNTGNVNSSKGVRKDSAVRLEVRAPARTYVICAREDASSPDVIIGTFSLFNTNVIALIDPGSTHSYVCENLVSSKTFPIEYTKFVIKVSNPLGKYVLVDKVCKNYPLMIRGYCFSANLTLIPFDEFDIILGMDWLTLHDAVVNC</sequence>
<dbReference type="Gene3D" id="2.40.70.10">
    <property type="entry name" value="Acid Proteases"/>
    <property type="match status" value="1"/>
</dbReference>
<organism evidence="2 3">
    <name type="scientific">Gossypium australe</name>
    <dbReference type="NCBI Taxonomy" id="47621"/>
    <lineage>
        <taxon>Eukaryota</taxon>
        <taxon>Viridiplantae</taxon>
        <taxon>Streptophyta</taxon>
        <taxon>Embryophyta</taxon>
        <taxon>Tracheophyta</taxon>
        <taxon>Spermatophyta</taxon>
        <taxon>Magnoliopsida</taxon>
        <taxon>eudicotyledons</taxon>
        <taxon>Gunneridae</taxon>
        <taxon>Pentapetalae</taxon>
        <taxon>rosids</taxon>
        <taxon>malvids</taxon>
        <taxon>Malvales</taxon>
        <taxon>Malvaceae</taxon>
        <taxon>Malvoideae</taxon>
        <taxon>Gossypium</taxon>
    </lineage>
</organism>
<comment type="caution">
    <text evidence="2">The sequence shown here is derived from an EMBL/GenBank/DDBJ whole genome shotgun (WGS) entry which is preliminary data.</text>
</comment>
<proteinExistence type="predicted"/>
<accession>A0A5B6X0F7</accession>
<evidence type="ECO:0000313" key="2">
    <source>
        <dbReference type="EMBL" id="KAA3487699.1"/>
    </source>
</evidence>
<dbReference type="PANTHER" id="PTHR15503:SF45">
    <property type="entry name" value="RNA-DIRECTED DNA POLYMERASE HOMOLOG"/>
    <property type="match status" value="1"/>
</dbReference>
<evidence type="ECO:0000313" key="3">
    <source>
        <dbReference type="Proteomes" id="UP000325315"/>
    </source>
</evidence>
<keyword evidence="3" id="KW-1185">Reference proteome</keyword>
<dbReference type="EMBL" id="SMMG02000001">
    <property type="protein sequence ID" value="KAA3487699.1"/>
    <property type="molecule type" value="Genomic_DNA"/>
</dbReference>